<dbReference type="InterPro" id="IPR041881">
    <property type="entry name" value="PqqD_sf"/>
</dbReference>
<gene>
    <name evidence="1" type="ORF">CCAX7_27010</name>
</gene>
<keyword evidence="2" id="KW-1185">Reference proteome</keyword>
<evidence type="ECO:0000313" key="1">
    <source>
        <dbReference type="EMBL" id="BDI30650.1"/>
    </source>
</evidence>
<sequence>MDDNATITASKEQVSCDLQGDMAILNLKNSTYYGLNPIGARIWEWVQNPIHVSDLRQNIIGEYDVEPERAQADLAVLLADLERHDLVVITHDASY</sequence>
<name>A0A402CTQ7_9BACT</name>
<reference evidence="1 2" key="1">
    <citation type="journal article" date="2019" name="Int. J. Syst. Evol. Microbiol.">
        <title>Capsulimonas corticalis gen. nov., sp. nov., an aerobic capsulated bacterium, of a novel bacterial order, Capsulimonadales ord. nov., of the class Armatimonadia of the phylum Armatimonadetes.</title>
        <authorList>
            <person name="Li J."/>
            <person name="Kudo C."/>
            <person name="Tonouchi A."/>
        </authorList>
    </citation>
    <scope>NUCLEOTIDE SEQUENCE [LARGE SCALE GENOMIC DNA]</scope>
    <source>
        <strain evidence="1 2">AX-7</strain>
    </source>
</reference>
<dbReference type="EMBL" id="AP025739">
    <property type="protein sequence ID" value="BDI30650.1"/>
    <property type="molecule type" value="Genomic_DNA"/>
</dbReference>
<evidence type="ECO:0000313" key="2">
    <source>
        <dbReference type="Proteomes" id="UP000287394"/>
    </source>
</evidence>
<organism evidence="1 2">
    <name type="scientific">Capsulimonas corticalis</name>
    <dbReference type="NCBI Taxonomy" id="2219043"/>
    <lineage>
        <taxon>Bacteria</taxon>
        <taxon>Bacillati</taxon>
        <taxon>Armatimonadota</taxon>
        <taxon>Armatimonadia</taxon>
        <taxon>Capsulimonadales</taxon>
        <taxon>Capsulimonadaceae</taxon>
        <taxon>Capsulimonas</taxon>
    </lineage>
</organism>
<protein>
    <submittedName>
        <fullName evidence="1">Uncharacterized protein</fullName>
    </submittedName>
</protein>
<dbReference type="Gene3D" id="1.10.10.1150">
    <property type="entry name" value="Coenzyme PQQ synthesis protein D (PqqD)"/>
    <property type="match status" value="1"/>
</dbReference>
<accession>A0A402CTQ7</accession>
<proteinExistence type="predicted"/>
<dbReference type="Proteomes" id="UP000287394">
    <property type="component" value="Chromosome"/>
</dbReference>
<dbReference type="AlphaFoldDB" id="A0A402CTQ7"/>
<dbReference type="InterPro" id="IPR008792">
    <property type="entry name" value="PQQD"/>
</dbReference>
<dbReference type="KEGG" id="ccot:CCAX7_27010"/>
<dbReference type="Pfam" id="PF05402">
    <property type="entry name" value="PqqD"/>
    <property type="match status" value="1"/>
</dbReference>